<dbReference type="Gene3D" id="3.10.280.10">
    <property type="entry name" value="Mitochondrial glycoprotein"/>
    <property type="match status" value="1"/>
</dbReference>
<dbReference type="GO" id="GO:0005759">
    <property type="term" value="C:mitochondrial matrix"/>
    <property type="evidence" value="ECO:0007669"/>
    <property type="project" value="InterPro"/>
</dbReference>
<dbReference type="AlphaFoldDB" id="A0A1D1Y3A8"/>
<proteinExistence type="predicted"/>
<dbReference type="InterPro" id="IPR003428">
    <property type="entry name" value="MAM33"/>
</dbReference>
<dbReference type="InterPro" id="IPR036561">
    <property type="entry name" value="MAM33_sf"/>
</dbReference>
<evidence type="ECO:0000313" key="2">
    <source>
        <dbReference type="EMBL" id="JAT49108.1"/>
    </source>
</evidence>
<dbReference type="FunFam" id="3.10.280.10:FF:000006">
    <property type="entry name" value="Mitochondrial glycoprotein, expressed"/>
    <property type="match status" value="1"/>
</dbReference>
<name>A0A1D1Y3A8_9ARAE</name>
<accession>A0A1D1Y3A8</accession>
<protein>
    <submittedName>
        <fullName evidence="2">Mitochondrial acidic protein MAM33</fullName>
    </submittedName>
</protein>
<organism evidence="2">
    <name type="scientific">Anthurium amnicola</name>
    <dbReference type="NCBI Taxonomy" id="1678845"/>
    <lineage>
        <taxon>Eukaryota</taxon>
        <taxon>Viridiplantae</taxon>
        <taxon>Streptophyta</taxon>
        <taxon>Embryophyta</taxon>
        <taxon>Tracheophyta</taxon>
        <taxon>Spermatophyta</taxon>
        <taxon>Magnoliopsida</taxon>
        <taxon>Liliopsida</taxon>
        <taxon>Araceae</taxon>
        <taxon>Pothoideae</taxon>
        <taxon>Potheae</taxon>
        <taxon>Anthurium</taxon>
    </lineage>
</organism>
<keyword evidence="1" id="KW-0732">Signal</keyword>
<sequence length="249" mass="27986">RISFPALSVGGLLGFASALTPSLRWTRRGGALASPRAMPRAAQTLLRRSSTALLRRDGGLLDALRSEVQHELSSHHAPSPAQLHQDGKVGSFTLDWDDPSTQDLTMKSRLASGEEIAVSALLGPLIYEEDHLLPRHALMKVCVKKPETEPVLQFDCTVFRQGDEVDSEFVVEKLKYLRCTSSLKSSPRYKGPRFSCLDTELQKAFKGYLVERGIDVELTNFLLLHLHQKEQGQYVTWLRKLENLFDRDM</sequence>
<reference evidence="2" key="1">
    <citation type="submission" date="2015-07" db="EMBL/GenBank/DDBJ databases">
        <title>Transcriptome Assembly of Anthurium amnicola.</title>
        <authorList>
            <person name="Suzuki J."/>
        </authorList>
    </citation>
    <scope>NUCLEOTIDE SEQUENCE</scope>
</reference>
<dbReference type="Pfam" id="PF02330">
    <property type="entry name" value="MAM33"/>
    <property type="match status" value="1"/>
</dbReference>
<dbReference type="PANTHER" id="PTHR10826:SF1">
    <property type="entry name" value="COMPLEMENT COMPONENT 1 Q SUBCOMPONENT-BINDING PROTEIN, MITOCHONDRIAL"/>
    <property type="match status" value="1"/>
</dbReference>
<gene>
    <name evidence="2" type="primary">MAM33_2</name>
    <name evidence="2" type="ORF">g.11878</name>
</gene>
<dbReference type="SUPFAM" id="SSF54529">
    <property type="entry name" value="Mitochondrial glycoprotein MAM33-like"/>
    <property type="match status" value="1"/>
</dbReference>
<evidence type="ECO:0000256" key="1">
    <source>
        <dbReference type="SAM" id="SignalP"/>
    </source>
</evidence>
<feature type="non-terminal residue" evidence="2">
    <location>
        <position position="1"/>
    </location>
</feature>
<dbReference type="EMBL" id="GDJX01018828">
    <property type="protein sequence ID" value="JAT49108.1"/>
    <property type="molecule type" value="Transcribed_RNA"/>
</dbReference>
<dbReference type="PANTHER" id="PTHR10826">
    <property type="entry name" value="COMPLEMENT COMPONENT 1"/>
    <property type="match status" value="1"/>
</dbReference>
<feature type="chain" id="PRO_5008899909" evidence="1">
    <location>
        <begin position="19"/>
        <end position="249"/>
    </location>
</feature>
<feature type="signal peptide" evidence="1">
    <location>
        <begin position="1"/>
        <end position="18"/>
    </location>
</feature>